<dbReference type="Pfam" id="PF00090">
    <property type="entry name" value="TSP_1"/>
    <property type="match status" value="3"/>
</dbReference>
<dbReference type="PROSITE" id="PS50092">
    <property type="entry name" value="TSP1"/>
    <property type="match status" value="7"/>
</dbReference>
<evidence type="ECO:0000313" key="2">
    <source>
        <dbReference type="WBParaSite" id="ACRNAN_scaffold1194.g25222.t1"/>
    </source>
</evidence>
<dbReference type="PANTHER" id="PTHR31936">
    <property type="entry name" value="PROTEIN CBG18744"/>
    <property type="match status" value="1"/>
</dbReference>
<dbReference type="Gene3D" id="2.20.100.10">
    <property type="entry name" value="Thrombospondin type-1 (TSP1) repeat"/>
    <property type="match status" value="4"/>
</dbReference>
<organism evidence="1 2">
    <name type="scientific">Acrobeloides nanus</name>
    <dbReference type="NCBI Taxonomy" id="290746"/>
    <lineage>
        <taxon>Eukaryota</taxon>
        <taxon>Metazoa</taxon>
        <taxon>Ecdysozoa</taxon>
        <taxon>Nematoda</taxon>
        <taxon>Chromadorea</taxon>
        <taxon>Rhabditida</taxon>
        <taxon>Tylenchina</taxon>
        <taxon>Cephalobomorpha</taxon>
        <taxon>Cephaloboidea</taxon>
        <taxon>Cephalobidae</taxon>
        <taxon>Acrobeloides</taxon>
    </lineage>
</organism>
<dbReference type="PANTHER" id="PTHR31936:SF7">
    <property type="entry name" value="SHK DOMAIN-CONTAINING PROTEIN"/>
    <property type="match status" value="1"/>
</dbReference>
<name>A0A914CLH6_9BILA</name>
<dbReference type="SMART" id="SM00209">
    <property type="entry name" value="TSP1"/>
    <property type="match status" value="7"/>
</dbReference>
<protein>
    <submittedName>
        <fullName evidence="2">Uncharacterized protein</fullName>
    </submittedName>
</protein>
<dbReference type="InterPro" id="IPR000884">
    <property type="entry name" value="TSP1_rpt"/>
</dbReference>
<proteinExistence type="predicted"/>
<dbReference type="SUPFAM" id="SSF82895">
    <property type="entry name" value="TSP-1 type 1 repeat"/>
    <property type="match status" value="4"/>
</dbReference>
<accession>A0A914CLH6</accession>
<dbReference type="Proteomes" id="UP000887540">
    <property type="component" value="Unplaced"/>
</dbReference>
<evidence type="ECO:0000313" key="1">
    <source>
        <dbReference type="Proteomes" id="UP000887540"/>
    </source>
</evidence>
<dbReference type="WBParaSite" id="ACRNAN_scaffold1194.g25222.t1">
    <property type="protein sequence ID" value="ACRNAN_scaffold1194.g25222.t1"/>
    <property type="gene ID" value="ACRNAN_scaffold1194.g25222"/>
</dbReference>
<dbReference type="InterPro" id="IPR036383">
    <property type="entry name" value="TSP1_rpt_sf"/>
</dbReference>
<keyword evidence="1" id="KW-1185">Reference proteome</keyword>
<reference evidence="2" key="1">
    <citation type="submission" date="2022-11" db="UniProtKB">
        <authorList>
            <consortium name="WormBaseParasite"/>
        </authorList>
    </citation>
    <scope>IDENTIFICATION</scope>
</reference>
<sequence>MAENFDVLKLCKKGRKEFNGSFYSCFAVAKILILTTQLTTTTAAATTTQGCCPNGGVWSNWALSTPCATTCGACSQATYNRTCLSQANGCPCSGPSTETTACNLTPCANPRQSCCNGLSAQSSGESIICGPQPVAPTYPPATCTAPCCPTWSDWGPWGSCNDTCGSCGVQTRSRICTSTCACTGDSTQTQNCNLTPCAYPRLSCCNSMKAIVSNRQIICGPQPPAPTPEPTAAPCSTVAPVATPASPCCNSLTPQTLSSGAVVCGPLPTLPPSTMDCSCCPSGGVWNEWSSWSTCSGTACNTCGTITRSRTCASDACQCPCEGLTFEEQPCTVTGVWSAWSSPSACNDTCGACGVSTQTRTCTTPNCPCTGASTLTTSCGLAPCVFPRDSCCSPYSADVYNGNIQCGPIPASPTDAPSAFCTCCSVGGTWSEWASTGTCSDVCGSCGTIQQTRTCTSASSNCPCTGPTTRTINCNSVPCQYPKNSCCNSMTPMSINGAIICGPQPSYADLTPVTSGCLPTGCCPSEGVWSTWSSPSACNDTCGSCGVITRTRTCMTTANGCPCTGDSTMYTPCGTQPCTYPRMSCCGTYKAMAVSGRHICGPLPAITTDAPPGPLTCAASACAPGGTWSAWSASACNDTCGMCGSMIQTRTCTSAPACPCTGSTQQIGAACANLVCKFPRGTCCAGYTRATGQFVCQPSTGRKKRAIGSEDDNVTYETDELEQQPSTSSHFSDTLNNILAYVGDLLTITK</sequence>
<dbReference type="AlphaFoldDB" id="A0A914CLH6"/>